<feature type="compositionally biased region" description="Polar residues" evidence="1">
    <location>
        <begin position="125"/>
        <end position="137"/>
    </location>
</feature>
<dbReference type="OrthoDB" id="5244978at2759"/>
<dbReference type="AlphaFoldDB" id="A0A0H2UBT9"/>
<sequence>MNAPDGPAGVPRGLTATVMRRLLASSTGTRYCGGMTAGICSTLQTSIPKTELWELYWCDLTYCGVGIDRRKGLGQDPMVSKVINRCQDIGFHEVFDPGPPAAGYACPFYVDFDARKGGDGCAASDTLSTPPQHQSLPPESMFGAAATGLGPASASKTTALLEPTRDTIGITSTSP</sequence>
<proteinExistence type="predicted"/>
<evidence type="ECO:0000313" key="2">
    <source>
        <dbReference type="EMBL" id="KLU92016.1"/>
    </source>
</evidence>
<gene>
    <name evidence="2" type="ORF">MAPG_10963</name>
</gene>
<evidence type="ECO:0000256" key="1">
    <source>
        <dbReference type="SAM" id="MobiDB-lite"/>
    </source>
</evidence>
<organism evidence="2">
    <name type="scientific">Magnaporthiopsis poae (strain ATCC 64411 / 73-15)</name>
    <name type="common">Kentucky bluegrass fungus</name>
    <name type="synonym">Magnaporthe poae</name>
    <dbReference type="NCBI Taxonomy" id="644358"/>
    <lineage>
        <taxon>Eukaryota</taxon>
        <taxon>Fungi</taxon>
        <taxon>Dikarya</taxon>
        <taxon>Ascomycota</taxon>
        <taxon>Pezizomycotina</taxon>
        <taxon>Sordariomycetes</taxon>
        <taxon>Sordariomycetidae</taxon>
        <taxon>Magnaporthales</taxon>
        <taxon>Magnaporthaceae</taxon>
        <taxon>Magnaporthiopsis</taxon>
    </lineage>
</organism>
<name>A0A0H2UBT9_MAGP6</name>
<reference evidence="2" key="2">
    <citation type="submission" date="2011-03" db="EMBL/GenBank/DDBJ databases">
        <title>Annotation of Magnaporthe poae ATCC 64411.</title>
        <authorList>
            <person name="Ma L.-J."/>
            <person name="Dead R."/>
            <person name="Young S.K."/>
            <person name="Zeng Q."/>
            <person name="Gargeya S."/>
            <person name="Fitzgerald M."/>
            <person name="Haas B."/>
            <person name="Abouelleil A."/>
            <person name="Alvarado L."/>
            <person name="Arachchi H.M."/>
            <person name="Berlin A."/>
            <person name="Brown A."/>
            <person name="Chapman S.B."/>
            <person name="Chen Z."/>
            <person name="Dunbar C."/>
            <person name="Freedman E."/>
            <person name="Gearin G."/>
            <person name="Gellesch M."/>
            <person name="Goldberg J."/>
            <person name="Griggs A."/>
            <person name="Gujja S."/>
            <person name="Heiman D."/>
            <person name="Howarth C."/>
            <person name="Larson L."/>
            <person name="Lui A."/>
            <person name="MacDonald P.J.P."/>
            <person name="Mehta T."/>
            <person name="Montmayeur A."/>
            <person name="Murphy C."/>
            <person name="Neiman D."/>
            <person name="Pearson M."/>
            <person name="Priest M."/>
            <person name="Roberts A."/>
            <person name="Saif S."/>
            <person name="Shea T."/>
            <person name="Shenoy N."/>
            <person name="Sisk P."/>
            <person name="Stolte C."/>
            <person name="Sykes S."/>
            <person name="Yandava C."/>
            <person name="Wortman J."/>
            <person name="Nusbaum C."/>
            <person name="Birren B."/>
        </authorList>
    </citation>
    <scope>NUCLEOTIDE SEQUENCE</scope>
    <source>
        <strain evidence="2">ATCC 64411</strain>
    </source>
</reference>
<dbReference type="VEuPathDB" id="FungiDB:MAPG_10963"/>
<dbReference type="EMBL" id="GL876978">
    <property type="protein sequence ID" value="KLU92016.1"/>
    <property type="molecule type" value="Genomic_DNA"/>
</dbReference>
<feature type="non-terminal residue" evidence="2">
    <location>
        <position position="175"/>
    </location>
</feature>
<protein>
    <submittedName>
        <fullName evidence="2">Uncharacterized protein</fullName>
    </submittedName>
</protein>
<accession>A0A0H2UBT9</accession>
<reference evidence="2" key="1">
    <citation type="submission" date="2010-05" db="EMBL/GenBank/DDBJ databases">
        <title>The Genome Sequence of Magnaporthe poae strain ATCC 64411.</title>
        <authorList>
            <consortium name="The Broad Institute Genome Sequencing Platform"/>
            <consortium name="Broad Institute Genome Sequencing Center for Infectious Disease"/>
            <person name="Ma L.-J."/>
            <person name="Dead R."/>
            <person name="Young S."/>
            <person name="Zeng Q."/>
            <person name="Koehrsen M."/>
            <person name="Alvarado L."/>
            <person name="Berlin A."/>
            <person name="Chapman S.B."/>
            <person name="Chen Z."/>
            <person name="Freedman E."/>
            <person name="Gellesch M."/>
            <person name="Goldberg J."/>
            <person name="Griggs A."/>
            <person name="Gujja S."/>
            <person name="Heilman E.R."/>
            <person name="Heiman D."/>
            <person name="Hepburn T."/>
            <person name="Howarth C."/>
            <person name="Jen D."/>
            <person name="Larson L."/>
            <person name="Mehta T."/>
            <person name="Neiman D."/>
            <person name="Pearson M."/>
            <person name="Roberts A."/>
            <person name="Saif S."/>
            <person name="Shea T."/>
            <person name="Shenoy N."/>
            <person name="Sisk P."/>
            <person name="Stolte C."/>
            <person name="Sykes S."/>
            <person name="Walk T."/>
            <person name="White J."/>
            <person name="Yandava C."/>
            <person name="Haas B."/>
            <person name="Nusbaum C."/>
            <person name="Birren B."/>
        </authorList>
    </citation>
    <scope>NUCLEOTIDE SEQUENCE</scope>
    <source>
        <strain evidence="2">ATCC 64411</strain>
    </source>
</reference>
<feature type="region of interest" description="Disordered" evidence="1">
    <location>
        <begin position="121"/>
        <end position="156"/>
    </location>
</feature>